<accession>A0A409XTF4</accession>
<comment type="caution">
    <text evidence="2">The sequence shown here is derived from an EMBL/GenBank/DDBJ whole genome shotgun (WGS) entry which is preliminary data.</text>
</comment>
<organism evidence="2 3">
    <name type="scientific">Psilocybe cyanescens</name>
    <dbReference type="NCBI Taxonomy" id="93625"/>
    <lineage>
        <taxon>Eukaryota</taxon>
        <taxon>Fungi</taxon>
        <taxon>Dikarya</taxon>
        <taxon>Basidiomycota</taxon>
        <taxon>Agaricomycotina</taxon>
        <taxon>Agaricomycetes</taxon>
        <taxon>Agaricomycetidae</taxon>
        <taxon>Agaricales</taxon>
        <taxon>Agaricineae</taxon>
        <taxon>Strophariaceae</taxon>
        <taxon>Psilocybe</taxon>
    </lineage>
</organism>
<name>A0A409XTF4_PSICY</name>
<keyword evidence="3" id="KW-1185">Reference proteome</keyword>
<protein>
    <submittedName>
        <fullName evidence="2">Uncharacterized protein</fullName>
    </submittedName>
</protein>
<dbReference type="OrthoDB" id="2669721at2759"/>
<reference evidence="2 3" key="1">
    <citation type="journal article" date="2018" name="Evol. Lett.">
        <title>Horizontal gene cluster transfer increased hallucinogenic mushroom diversity.</title>
        <authorList>
            <person name="Reynolds H.T."/>
            <person name="Vijayakumar V."/>
            <person name="Gluck-Thaler E."/>
            <person name="Korotkin H.B."/>
            <person name="Matheny P.B."/>
            <person name="Slot J.C."/>
        </authorList>
    </citation>
    <scope>NUCLEOTIDE SEQUENCE [LARGE SCALE GENOMIC DNA]</scope>
    <source>
        <strain evidence="2 3">2631</strain>
    </source>
</reference>
<dbReference type="STRING" id="93625.A0A409XTF4"/>
<gene>
    <name evidence="2" type="ORF">CVT25_012940</name>
</gene>
<sequence>MHLGSFNLANLLVSLWHGQLDNKKTDSVSAYPWAVLRGNIWEQHGKAIAEATPYLPGSFDRPPCNIAKKINSEWLLYLYGLAPPLLYGVLPEPYYLHFCKLVRAMRTVQQHCIDTADLNIFSDHLHMNSKHFIINDKLIAFTSHSCFTAPCTRGDQAWPTNLFFSIDNGTYNRKSLRRNLAALKSVNALTAMIPTLQHVSPTLPHGGIDLGNEFALLHAQDRYD</sequence>
<dbReference type="AlphaFoldDB" id="A0A409XTF4"/>
<evidence type="ECO:0000313" key="3">
    <source>
        <dbReference type="Proteomes" id="UP000283269"/>
    </source>
</evidence>
<feature type="signal peptide" evidence="1">
    <location>
        <begin position="1"/>
        <end position="18"/>
    </location>
</feature>
<evidence type="ECO:0000256" key="1">
    <source>
        <dbReference type="SAM" id="SignalP"/>
    </source>
</evidence>
<dbReference type="Proteomes" id="UP000283269">
    <property type="component" value="Unassembled WGS sequence"/>
</dbReference>
<evidence type="ECO:0000313" key="2">
    <source>
        <dbReference type="EMBL" id="PPQ93977.1"/>
    </source>
</evidence>
<dbReference type="EMBL" id="NHYD01000516">
    <property type="protein sequence ID" value="PPQ93977.1"/>
    <property type="molecule type" value="Genomic_DNA"/>
</dbReference>
<dbReference type="InParanoid" id="A0A409XTF4"/>
<proteinExistence type="predicted"/>
<keyword evidence="1" id="KW-0732">Signal</keyword>
<feature type="chain" id="PRO_5019359029" evidence="1">
    <location>
        <begin position="19"/>
        <end position="224"/>
    </location>
</feature>